<name>A0ABP2S869_LEPBO</name>
<dbReference type="EMBL" id="AKWJ02000014">
    <property type="protein sequence ID" value="EKP15127.1"/>
    <property type="molecule type" value="Genomic_DNA"/>
</dbReference>
<comment type="caution">
    <text evidence="1">The sequence shown here is derived from an EMBL/GenBank/DDBJ whole genome shotgun (WGS) entry which is preliminary data.</text>
</comment>
<evidence type="ECO:0000313" key="1">
    <source>
        <dbReference type="EMBL" id="EKP15127.1"/>
    </source>
</evidence>
<gene>
    <name evidence="1" type="ORF">LEP1GSC128_2196</name>
</gene>
<organism evidence="1 2">
    <name type="scientific">Leptospira borgpetersenii str. 200801926</name>
    <dbReference type="NCBI Taxonomy" id="1193009"/>
    <lineage>
        <taxon>Bacteria</taxon>
        <taxon>Pseudomonadati</taxon>
        <taxon>Spirochaetota</taxon>
        <taxon>Spirochaetia</taxon>
        <taxon>Leptospirales</taxon>
        <taxon>Leptospiraceae</taxon>
        <taxon>Leptospira</taxon>
    </lineage>
</organism>
<sequence length="67" mass="7773">MNRLSRKAGERNENILLGRSRKFNISLDGLIALNLRYNVYPPQLLRSEEIRRNFDKSTVKLTPASDL</sequence>
<evidence type="ECO:0000313" key="2">
    <source>
        <dbReference type="Proteomes" id="UP000002837"/>
    </source>
</evidence>
<keyword evidence="2" id="KW-1185">Reference proteome</keyword>
<protein>
    <submittedName>
        <fullName evidence="1">Uncharacterized protein</fullName>
    </submittedName>
</protein>
<reference evidence="1" key="1">
    <citation type="submission" date="2012-09" db="EMBL/GenBank/DDBJ databases">
        <authorList>
            <person name="Harkins D.M."/>
            <person name="Durkin A.S."/>
            <person name="Brinkac L.M."/>
            <person name="Selengut J.D."/>
            <person name="Sanka R."/>
            <person name="DePew J."/>
            <person name="Purushe J."/>
            <person name="Picardeau M."/>
            <person name="Werts C."/>
            <person name="Goarant C."/>
            <person name="Vinetz J.M."/>
            <person name="Sutton G.G."/>
            <person name="Nelson W.C."/>
            <person name="Fouts D.E."/>
        </authorList>
    </citation>
    <scope>NUCLEOTIDE SEQUENCE [LARGE SCALE GENOMIC DNA]</scope>
    <source>
        <strain evidence="1">200801926</strain>
    </source>
</reference>
<accession>A0ABP2S869</accession>
<dbReference type="Proteomes" id="UP000002837">
    <property type="component" value="Unassembled WGS sequence"/>
</dbReference>
<proteinExistence type="predicted"/>